<gene>
    <name evidence="1" type="ORF">HMPREF9449_01299</name>
</gene>
<reference evidence="1 2" key="1">
    <citation type="submission" date="2012-01" db="EMBL/GenBank/DDBJ databases">
        <title>The Genome Sequence of Odoribacter laneus YIT 12061.</title>
        <authorList>
            <consortium name="The Broad Institute Genome Sequencing Platform"/>
            <person name="Earl A."/>
            <person name="Ward D."/>
            <person name="Feldgarden M."/>
            <person name="Gevers D."/>
            <person name="Morotomi M."/>
            <person name="Young S.K."/>
            <person name="Zeng Q."/>
            <person name="Gargeya S."/>
            <person name="Fitzgerald M."/>
            <person name="Haas B."/>
            <person name="Abouelleil A."/>
            <person name="Alvarado L."/>
            <person name="Arachchi H.M."/>
            <person name="Berlin A."/>
            <person name="Chapman S.B."/>
            <person name="Gearin G."/>
            <person name="Goldberg J."/>
            <person name="Griggs A."/>
            <person name="Gujja S."/>
            <person name="Hansen M."/>
            <person name="Heiman D."/>
            <person name="Howarth C."/>
            <person name="Larimer J."/>
            <person name="Lui A."/>
            <person name="MacDonald P.J.P."/>
            <person name="McCowen C."/>
            <person name="Montmayeur A."/>
            <person name="Murphy C."/>
            <person name="Neiman D."/>
            <person name="Pearson M."/>
            <person name="Priest M."/>
            <person name="Roberts A."/>
            <person name="Saif S."/>
            <person name="Shea T."/>
            <person name="Sisk P."/>
            <person name="Stolte C."/>
            <person name="Sykes S."/>
            <person name="Wortman J."/>
            <person name="Nusbaum C."/>
            <person name="Birren B."/>
        </authorList>
    </citation>
    <scope>NUCLEOTIDE SEQUENCE [LARGE SCALE GENOMIC DNA]</scope>
    <source>
        <strain evidence="1 2">YIT 12061</strain>
    </source>
</reference>
<dbReference type="EMBL" id="ADMC01000019">
    <property type="protein sequence ID" value="EHP48101.1"/>
    <property type="molecule type" value="Genomic_DNA"/>
</dbReference>
<dbReference type="HOGENOM" id="CLU_3236819_0_0_10"/>
<proteinExistence type="predicted"/>
<comment type="caution">
    <text evidence="1">The sequence shown here is derived from an EMBL/GenBank/DDBJ whole genome shotgun (WGS) entry which is preliminary data.</text>
</comment>
<evidence type="ECO:0000313" key="2">
    <source>
        <dbReference type="Proteomes" id="UP000004892"/>
    </source>
</evidence>
<evidence type="ECO:0000313" key="1">
    <source>
        <dbReference type="EMBL" id="EHP48101.1"/>
    </source>
</evidence>
<keyword evidence="2" id="KW-1185">Reference proteome</keyword>
<accession>H1DGB3</accession>
<dbReference type="PATRIC" id="fig|742817.3.peg.1379"/>
<organism evidence="1 2">
    <name type="scientific">Odoribacter laneus YIT 12061</name>
    <dbReference type="NCBI Taxonomy" id="742817"/>
    <lineage>
        <taxon>Bacteria</taxon>
        <taxon>Pseudomonadati</taxon>
        <taxon>Bacteroidota</taxon>
        <taxon>Bacteroidia</taxon>
        <taxon>Bacteroidales</taxon>
        <taxon>Odoribacteraceae</taxon>
        <taxon>Odoribacter</taxon>
    </lineage>
</organism>
<dbReference type="STRING" id="742817.HMPREF9449_01299"/>
<protein>
    <submittedName>
        <fullName evidence="1">Uncharacterized protein</fullName>
    </submittedName>
</protein>
<dbReference type="AlphaFoldDB" id="H1DGB3"/>
<dbReference type="Proteomes" id="UP000004892">
    <property type="component" value="Unassembled WGS sequence"/>
</dbReference>
<sequence>MYRESKEKVFTGLANRGKRNKLRTKNMKQIKLGAASLASEKEA</sequence>
<name>H1DGB3_9BACT</name>